<evidence type="ECO:0000313" key="4">
    <source>
        <dbReference type="EMBL" id="SVC35793.1"/>
    </source>
</evidence>
<evidence type="ECO:0000256" key="2">
    <source>
        <dbReference type="ARBA" id="ARBA00022806"/>
    </source>
</evidence>
<proteinExistence type="predicted"/>
<name>A0A382LHT9_9ZZZZ</name>
<dbReference type="AlphaFoldDB" id="A0A382LHT9"/>
<dbReference type="Gene3D" id="3.40.50.300">
    <property type="entry name" value="P-loop containing nucleotide triphosphate hydrolases"/>
    <property type="match status" value="1"/>
</dbReference>
<dbReference type="InterPro" id="IPR012340">
    <property type="entry name" value="NA-bd_OB-fold"/>
</dbReference>
<dbReference type="GO" id="GO:0006281">
    <property type="term" value="P:DNA repair"/>
    <property type="evidence" value="ECO:0007669"/>
    <property type="project" value="InterPro"/>
</dbReference>
<keyword evidence="2" id="KW-0347">Helicase</keyword>
<feature type="domain" description="RecG wedge" evidence="3">
    <location>
        <begin position="14"/>
        <end position="168"/>
    </location>
</feature>
<dbReference type="PANTHER" id="PTHR47964:SF1">
    <property type="entry name" value="ATP-DEPENDENT DNA HELICASE HOMOLOG RECG, CHLOROPLASTIC"/>
    <property type="match status" value="1"/>
</dbReference>
<dbReference type="InterPro" id="IPR027417">
    <property type="entry name" value="P-loop_NTPase"/>
</dbReference>
<feature type="non-terminal residue" evidence="4">
    <location>
        <position position="296"/>
    </location>
</feature>
<dbReference type="SUPFAM" id="SSF52540">
    <property type="entry name" value="P-loop containing nucleoside triphosphate hydrolases"/>
    <property type="match status" value="1"/>
</dbReference>
<sequence length="296" mass="34992">MQDYEYLLSSLDKIKGIGNKTFQLFSRKKIRTIFDLLWHLPISKIETSKTTDIKDLQVGKAQSIKLIPLKYNFPRIRNLPNRINCLSSEEKIDCIFFNSFEGYIKKILPINKEVIVFGKISYYKGKYQITNPKIIAETEDGFIKDLINYSLTEGLTITKYNKIIDEVFKKIPTLNEWHSKNLLKKFNNVTWNESIKKIHSNDFEKLKNSHYLRRLIFDEIFANFLISSQIRLKIKKIKKKKKLFKKSFRDMYIKKLKFKLTNDQISAIIDIENDLKSRKRMFRLIQGDVGSGKTIV</sequence>
<dbReference type="InterPro" id="IPR033454">
    <property type="entry name" value="RecG_wedge"/>
</dbReference>
<organism evidence="4">
    <name type="scientific">marine metagenome</name>
    <dbReference type="NCBI Taxonomy" id="408172"/>
    <lineage>
        <taxon>unclassified sequences</taxon>
        <taxon>metagenomes</taxon>
        <taxon>ecological metagenomes</taxon>
    </lineage>
</organism>
<dbReference type="GO" id="GO:0003678">
    <property type="term" value="F:DNA helicase activity"/>
    <property type="evidence" value="ECO:0007669"/>
    <property type="project" value="TreeGrafter"/>
</dbReference>
<accession>A0A382LHT9</accession>
<dbReference type="EMBL" id="UINC01086906">
    <property type="protein sequence ID" value="SVC35793.1"/>
    <property type="molecule type" value="Genomic_DNA"/>
</dbReference>
<dbReference type="PANTHER" id="PTHR47964">
    <property type="entry name" value="ATP-DEPENDENT DNA HELICASE HOMOLOG RECG, CHLOROPLASTIC"/>
    <property type="match status" value="1"/>
</dbReference>
<dbReference type="Pfam" id="PF17191">
    <property type="entry name" value="RecG_wedge"/>
    <property type="match status" value="1"/>
</dbReference>
<dbReference type="CDD" id="cd04488">
    <property type="entry name" value="RecG_wedge_OBF"/>
    <property type="match status" value="1"/>
</dbReference>
<dbReference type="SUPFAM" id="SSF50249">
    <property type="entry name" value="Nucleic acid-binding proteins"/>
    <property type="match status" value="1"/>
</dbReference>
<keyword evidence="2" id="KW-0067">ATP-binding</keyword>
<evidence type="ECO:0000256" key="1">
    <source>
        <dbReference type="ARBA" id="ARBA00022801"/>
    </source>
</evidence>
<dbReference type="GO" id="GO:0016787">
    <property type="term" value="F:hydrolase activity"/>
    <property type="evidence" value="ECO:0007669"/>
    <property type="project" value="UniProtKB-KW"/>
</dbReference>
<keyword evidence="1" id="KW-0378">Hydrolase</keyword>
<dbReference type="InterPro" id="IPR047112">
    <property type="entry name" value="RecG/Mfd"/>
</dbReference>
<protein>
    <recommendedName>
        <fullName evidence="3">RecG wedge domain-containing protein</fullName>
    </recommendedName>
</protein>
<dbReference type="Gene3D" id="2.40.50.140">
    <property type="entry name" value="Nucleic acid-binding proteins"/>
    <property type="match status" value="1"/>
</dbReference>
<keyword evidence="2" id="KW-0547">Nucleotide-binding</keyword>
<reference evidence="4" key="1">
    <citation type="submission" date="2018-05" db="EMBL/GenBank/DDBJ databases">
        <authorList>
            <person name="Lanie J.A."/>
            <person name="Ng W.-L."/>
            <person name="Kazmierczak K.M."/>
            <person name="Andrzejewski T.M."/>
            <person name="Davidsen T.M."/>
            <person name="Wayne K.J."/>
            <person name="Tettelin H."/>
            <person name="Glass J.I."/>
            <person name="Rusch D."/>
            <person name="Podicherti R."/>
            <person name="Tsui H.-C.T."/>
            <person name="Winkler M.E."/>
        </authorList>
    </citation>
    <scope>NUCLEOTIDE SEQUENCE</scope>
</reference>
<gene>
    <name evidence="4" type="ORF">METZ01_LOCUS288647</name>
</gene>
<evidence type="ECO:0000259" key="3">
    <source>
        <dbReference type="Pfam" id="PF17191"/>
    </source>
</evidence>